<dbReference type="InterPro" id="IPR000835">
    <property type="entry name" value="HTH_MarR-typ"/>
</dbReference>
<proteinExistence type="predicted"/>
<name>A0ABP9NB25_9PSEU</name>
<gene>
    <name evidence="2" type="ORF">GCM10023320_09410</name>
</gene>
<dbReference type="SMART" id="SM00347">
    <property type="entry name" value="HTH_MARR"/>
    <property type="match status" value="1"/>
</dbReference>
<comment type="caution">
    <text evidence="2">The sequence shown here is derived from an EMBL/GenBank/DDBJ whole genome shotgun (WGS) entry which is preliminary data.</text>
</comment>
<dbReference type="Proteomes" id="UP001500804">
    <property type="component" value="Unassembled WGS sequence"/>
</dbReference>
<dbReference type="Gene3D" id="1.10.10.10">
    <property type="entry name" value="Winged helix-like DNA-binding domain superfamily/Winged helix DNA-binding domain"/>
    <property type="match status" value="1"/>
</dbReference>
<feature type="domain" description="HTH marR-type" evidence="1">
    <location>
        <begin position="17"/>
        <end position="149"/>
    </location>
</feature>
<evidence type="ECO:0000259" key="1">
    <source>
        <dbReference type="PROSITE" id="PS50995"/>
    </source>
</evidence>
<dbReference type="Pfam" id="PF12802">
    <property type="entry name" value="MarR_2"/>
    <property type="match status" value="1"/>
</dbReference>
<evidence type="ECO:0000313" key="2">
    <source>
        <dbReference type="EMBL" id="GAA5113580.1"/>
    </source>
</evidence>
<dbReference type="RefSeq" id="WP_345603510.1">
    <property type="nucleotide sequence ID" value="NZ_BAABJO010000003.1"/>
</dbReference>
<protein>
    <submittedName>
        <fullName evidence="2">MarR family transcriptional regulator</fullName>
    </submittedName>
</protein>
<dbReference type="PANTHER" id="PTHR33164:SF43">
    <property type="entry name" value="HTH-TYPE TRANSCRIPTIONAL REPRESSOR YETL"/>
    <property type="match status" value="1"/>
</dbReference>
<dbReference type="PROSITE" id="PS50995">
    <property type="entry name" value="HTH_MARR_2"/>
    <property type="match status" value="1"/>
</dbReference>
<dbReference type="PANTHER" id="PTHR33164">
    <property type="entry name" value="TRANSCRIPTIONAL REGULATOR, MARR FAMILY"/>
    <property type="match status" value="1"/>
</dbReference>
<dbReference type="EMBL" id="BAABJO010000003">
    <property type="protein sequence ID" value="GAA5113580.1"/>
    <property type="molecule type" value="Genomic_DNA"/>
</dbReference>
<keyword evidence="3" id="KW-1185">Reference proteome</keyword>
<evidence type="ECO:0000313" key="3">
    <source>
        <dbReference type="Proteomes" id="UP001500804"/>
    </source>
</evidence>
<accession>A0ABP9NB25</accession>
<sequence>MTERTAVEVPVGDAPPALSPAILIMTLGRRLRAEIECDLAASGLSLRHLSALGHLGREPGLSYSELARRAGITVQSMQATLRQLEALGAVERRTPSGRGRTAELHLTESGRRLRTAGMETVVAADRRLVAALPEREATALGPLLAQLLRADGPEPRS</sequence>
<dbReference type="InterPro" id="IPR036390">
    <property type="entry name" value="WH_DNA-bd_sf"/>
</dbReference>
<reference evidence="3" key="1">
    <citation type="journal article" date="2019" name="Int. J. Syst. Evol. Microbiol.">
        <title>The Global Catalogue of Microorganisms (GCM) 10K type strain sequencing project: providing services to taxonomists for standard genome sequencing and annotation.</title>
        <authorList>
            <consortium name="The Broad Institute Genomics Platform"/>
            <consortium name="The Broad Institute Genome Sequencing Center for Infectious Disease"/>
            <person name="Wu L."/>
            <person name="Ma J."/>
        </authorList>
    </citation>
    <scope>NUCLEOTIDE SEQUENCE [LARGE SCALE GENOMIC DNA]</scope>
    <source>
        <strain evidence="3">JCM 18302</strain>
    </source>
</reference>
<organism evidence="2 3">
    <name type="scientific">Pseudonocardia adelaidensis</name>
    <dbReference type="NCBI Taxonomy" id="648754"/>
    <lineage>
        <taxon>Bacteria</taxon>
        <taxon>Bacillati</taxon>
        <taxon>Actinomycetota</taxon>
        <taxon>Actinomycetes</taxon>
        <taxon>Pseudonocardiales</taxon>
        <taxon>Pseudonocardiaceae</taxon>
        <taxon>Pseudonocardia</taxon>
    </lineage>
</organism>
<dbReference type="PRINTS" id="PR00598">
    <property type="entry name" value="HTHMARR"/>
</dbReference>
<dbReference type="InterPro" id="IPR036388">
    <property type="entry name" value="WH-like_DNA-bd_sf"/>
</dbReference>
<dbReference type="SUPFAM" id="SSF46785">
    <property type="entry name" value="Winged helix' DNA-binding domain"/>
    <property type="match status" value="1"/>
</dbReference>
<dbReference type="InterPro" id="IPR039422">
    <property type="entry name" value="MarR/SlyA-like"/>
</dbReference>